<gene>
    <name evidence="2" type="ORF">LIPSTDRAFT_105821</name>
</gene>
<evidence type="ECO:0000313" key="3">
    <source>
        <dbReference type="Proteomes" id="UP000094385"/>
    </source>
</evidence>
<feature type="region of interest" description="Disordered" evidence="1">
    <location>
        <begin position="18"/>
        <end position="81"/>
    </location>
</feature>
<dbReference type="Proteomes" id="UP000094385">
    <property type="component" value="Unassembled WGS sequence"/>
</dbReference>
<evidence type="ECO:0000313" key="2">
    <source>
        <dbReference type="EMBL" id="ODQ72239.1"/>
    </source>
</evidence>
<protein>
    <submittedName>
        <fullName evidence="2">Uncharacterized protein</fullName>
    </submittedName>
</protein>
<dbReference type="EMBL" id="KV454296">
    <property type="protein sequence ID" value="ODQ72239.1"/>
    <property type="molecule type" value="Genomic_DNA"/>
</dbReference>
<proteinExistence type="predicted"/>
<feature type="compositionally biased region" description="Low complexity" evidence="1">
    <location>
        <begin position="58"/>
        <end position="68"/>
    </location>
</feature>
<dbReference type="AlphaFoldDB" id="A0A1E3Q3E9"/>
<evidence type="ECO:0000256" key="1">
    <source>
        <dbReference type="SAM" id="MobiDB-lite"/>
    </source>
</evidence>
<organism evidence="2 3">
    <name type="scientific">Lipomyces starkeyi NRRL Y-11557</name>
    <dbReference type="NCBI Taxonomy" id="675824"/>
    <lineage>
        <taxon>Eukaryota</taxon>
        <taxon>Fungi</taxon>
        <taxon>Dikarya</taxon>
        <taxon>Ascomycota</taxon>
        <taxon>Saccharomycotina</taxon>
        <taxon>Lipomycetes</taxon>
        <taxon>Lipomycetales</taxon>
        <taxon>Lipomycetaceae</taxon>
        <taxon>Lipomyces</taxon>
    </lineage>
</organism>
<reference evidence="2 3" key="1">
    <citation type="journal article" date="2016" name="Proc. Natl. Acad. Sci. U.S.A.">
        <title>Comparative genomics of biotechnologically important yeasts.</title>
        <authorList>
            <person name="Riley R."/>
            <person name="Haridas S."/>
            <person name="Wolfe K.H."/>
            <person name="Lopes M.R."/>
            <person name="Hittinger C.T."/>
            <person name="Goeker M."/>
            <person name="Salamov A.A."/>
            <person name="Wisecaver J.H."/>
            <person name="Long T.M."/>
            <person name="Calvey C.H."/>
            <person name="Aerts A.L."/>
            <person name="Barry K.W."/>
            <person name="Choi C."/>
            <person name="Clum A."/>
            <person name="Coughlan A.Y."/>
            <person name="Deshpande S."/>
            <person name="Douglass A.P."/>
            <person name="Hanson S.J."/>
            <person name="Klenk H.-P."/>
            <person name="LaButti K.M."/>
            <person name="Lapidus A."/>
            <person name="Lindquist E.A."/>
            <person name="Lipzen A.M."/>
            <person name="Meier-Kolthoff J.P."/>
            <person name="Ohm R.A."/>
            <person name="Otillar R.P."/>
            <person name="Pangilinan J.L."/>
            <person name="Peng Y."/>
            <person name="Rokas A."/>
            <person name="Rosa C.A."/>
            <person name="Scheuner C."/>
            <person name="Sibirny A.A."/>
            <person name="Slot J.C."/>
            <person name="Stielow J.B."/>
            <person name="Sun H."/>
            <person name="Kurtzman C.P."/>
            <person name="Blackwell M."/>
            <person name="Grigoriev I.V."/>
            <person name="Jeffries T.W."/>
        </authorList>
    </citation>
    <scope>NUCLEOTIDE SEQUENCE [LARGE SCALE GENOMIC DNA]</scope>
    <source>
        <strain evidence="2 3">NRRL Y-11557</strain>
    </source>
</reference>
<name>A0A1E3Q3E9_LIPST</name>
<sequence>MGFGRTPLTGSTIKITADDVRKYDQEKRELSASSSSSASLSYPSYSSYSGSGSGSGSGSPTSSRGSGYKPSEFYPLGRSNR</sequence>
<keyword evidence="3" id="KW-1185">Reference proteome</keyword>
<feature type="compositionally biased region" description="Low complexity" evidence="1">
    <location>
        <begin position="31"/>
        <end position="50"/>
    </location>
</feature>
<accession>A0A1E3Q3E9</accession>
<feature type="compositionally biased region" description="Basic and acidic residues" evidence="1">
    <location>
        <begin position="18"/>
        <end position="30"/>
    </location>
</feature>